<keyword evidence="1" id="KW-0812">Transmembrane</keyword>
<evidence type="ECO:0000256" key="1">
    <source>
        <dbReference type="SAM" id="Phobius"/>
    </source>
</evidence>
<gene>
    <name evidence="2" type="ORF">SAMN05660297_02345</name>
</gene>
<organism evidence="2 3">
    <name type="scientific">Natronincola peptidivorans</name>
    <dbReference type="NCBI Taxonomy" id="426128"/>
    <lineage>
        <taxon>Bacteria</taxon>
        <taxon>Bacillati</taxon>
        <taxon>Bacillota</taxon>
        <taxon>Clostridia</taxon>
        <taxon>Peptostreptococcales</taxon>
        <taxon>Natronincolaceae</taxon>
        <taxon>Natronincola</taxon>
    </lineage>
</organism>
<dbReference type="STRING" id="426128.SAMN05660297_02345"/>
<dbReference type="EMBL" id="FOHU01000010">
    <property type="protein sequence ID" value="SET41841.1"/>
    <property type="molecule type" value="Genomic_DNA"/>
</dbReference>
<keyword evidence="1" id="KW-0472">Membrane</keyword>
<reference evidence="2 3" key="1">
    <citation type="submission" date="2016-10" db="EMBL/GenBank/DDBJ databases">
        <authorList>
            <person name="de Groot N.N."/>
        </authorList>
    </citation>
    <scope>NUCLEOTIDE SEQUENCE [LARGE SCALE GENOMIC DNA]</scope>
    <source>
        <strain evidence="2 3">DSM 18979</strain>
    </source>
</reference>
<name>A0A1I0E9Z1_9FIRM</name>
<protein>
    <submittedName>
        <fullName evidence="2">Uncharacterized protein</fullName>
    </submittedName>
</protein>
<proteinExistence type="predicted"/>
<evidence type="ECO:0000313" key="3">
    <source>
        <dbReference type="Proteomes" id="UP000199568"/>
    </source>
</evidence>
<dbReference type="Proteomes" id="UP000199568">
    <property type="component" value="Unassembled WGS sequence"/>
</dbReference>
<accession>A0A1I0E9Z1</accession>
<evidence type="ECO:0000313" key="2">
    <source>
        <dbReference type="EMBL" id="SET41841.1"/>
    </source>
</evidence>
<dbReference type="AlphaFoldDB" id="A0A1I0E9Z1"/>
<feature type="transmembrane region" description="Helical" evidence="1">
    <location>
        <begin position="12"/>
        <end position="34"/>
    </location>
</feature>
<keyword evidence="3" id="KW-1185">Reference proteome</keyword>
<sequence>MKIENKKKAKQLRMILIFIMIFLIIGILSVDYALREMLALEDTRVLGYELEEENVVLYVIGEKIYIANEKIEEIYVMLETGYSRIMDEIYHLFERIKNVGRNRHFF</sequence>
<keyword evidence="1" id="KW-1133">Transmembrane helix</keyword>